<dbReference type="GO" id="GO:0016874">
    <property type="term" value="F:ligase activity"/>
    <property type="evidence" value="ECO:0007669"/>
    <property type="project" value="UniProtKB-KW"/>
</dbReference>
<dbReference type="SUPFAM" id="SSF56801">
    <property type="entry name" value="Acetyl-CoA synthetase-like"/>
    <property type="match status" value="1"/>
</dbReference>
<feature type="domain" description="AMP-binding enzyme C-terminal" evidence="6">
    <location>
        <begin position="455"/>
        <end position="536"/>
    </location>
</feature>
<gene>
    <name evidence="7" type="ORF">dnl_45980</name>
</gene>
<dbReference type="Gene3D" id="3.30.300.30">
    <property type="match status" value="1"/>
</dbReference>
<name>A0A975BBJ9_9BACT</name>
<evidence type="ECO:0000313" key="7">
    <source>
        <dbReference type="EMBL" id="QTA82225.1"/>
    </source>
</evidence>
<dbReference type="Pfam" id="PF13193">
    <property type="entry name" value="AMP-binding_C"/>
    <property type="match status" value="1"/>
</dbReference>
<dbReference type="Gene3D" id="3.40.50.12780">
    <property type="entry name" value="N-terminal domain of ligase-like"/>
    <property type="match status" value="1"/>
</dbReference>
<keyword evidence="8" id="KW-1185">Reference proteome</keyword>
<dbReference type="GO" id="GO:0006631">
    <property type="term" value="P:fatty acid metabolic process"/>
    <property type="evidence" value="ECO:0007669"/>
    <property type="project" value="UniProtKB-KW"/>
</dbReference>
<dbReference type="PANTHER" id="PTHR43859">
    <property type="entry name" value="ACYL-ACTIVATING ENZYME"/>
    <property type="match status" value="1"/>
</dbReference>
<dbReference type="PANTHER" id="PTHR43859:SF4">
    <property type="entry name" value="BUTANOATE--COA LIGASE AAE1-RELATED"/>
    <property type="match status" value="1"/>
</dbReference>
<evidence type="ECO:0000256" key="1">
    <source>
        <dbReference type="ARBA" id="ARBA00006432"/>
    </source>
</evidence>
<keyword evidence="4" id="KW-0443">Lipid metabolism</keyword>
<keyword evidence="3" id="KW-0276">Fatty acid metabolism</keyword>
<evidence type="ECO:0000256" key="3">
    <source>
        <dbReference type="ARBA" id="ARBA00022832"/>
    </source>
</evidence>
<dbReference type="Pfam" id="PF00501">
    <property type="entry name" value="AMP-binding"/>
    <property type="match status" value="1"/>
</dbReference>
<dbReference type="KEGG" id="dli:dnl_45980"/>
<organism evidence="7 8">
    <name type="scientific">Desulfonema limicola</name>
    <dbReference type="NCBI Taxonomy" id="45656"/>
    <lineage>
        <taxon>Bacteria</taxon>
        <taxon>Pseudomonadati</taxon>
        <taxon>Thermodesulfobacteriota</taxon>
        <taxon>Desulfobacteria</taxon>
        <taxon>Desulfobacterales</taxon>
        <taxon>Desulfococcaceae</taxon>
        <taxon>Desulfonema</taxon>
    </lineage>
</organism>
<feature type="domain" description="AMP-dependent synthetase/ligase" evidence="5">
    <location>
        <begin position="30"/>
        <end position="404"/>
    </location>
</feature>
<evidence type="ECO:0000259" key="6">
    <source>
        <dbReference type="Pfam" id="PF13193"/>
    </source>
</evidence>
<dbReference type="EMBL" id="CP061799">
    <property type="protein sequence ID" value="QTA82225.1"/>
    <property type="molecule type" value="Genomic_DNA"/>
</dbReference>
<dbReference type="InterPro" id="IPR042099">
    <property type="entry name" value="ANL_N_sf"/>
</dbReference>
<reference evidence="7" key="1">
    <citation type="journal article" date="2021" name="Microb. Physiol.">
        <title>Proteogenomic Insights into the Physiology of Marine, Sulfate-Reducing, Filamentous Desulfonema limicola and Desulfonema magnum.</title>
        <authorList>
            <person name="Schnaars V."/>
            <person name="Wohlbrand L."/>
            <person name="Scheve S."/>
            <person name="Hinrichs C."/>
            <person name="Reinhardt R."/>
            <person name="Rabus R."/>
        </authorList>
    </citation>
    <scope>NUCLEOTIDE SEQUENCE</scope>
    <source>
        <strain evidence="7">5ac10</strain>
    </source>
</reference>
<dbReference type="InterPro" id="IPR025110">
    <property type="entry name" value="AMP-bd_C"/>
</dbReference>
<dbReference type="RefSeq" id="WP_207688180.1">
    <property type="nucleotide sequence ID" value="NZ_CP061799.1"/>
</dbReference>
<proteinExistence type="inferred from homology"/>
<sequence length="547" mass="61728">MTEKIYQPGEHYNYPLIIKKILNTPLIYSPDQEIVYRDKLRYTYRDLNVRIQRLANGLETMGVKTGDTVAVFDYDSNRFLEAFFAIPMMGSVLQMVNWRLSAEQIIYTINHAEAKAVIINSDFLPIMENIREKLTTVKTVIVIPEDGSVPETSFTIDAVYDEMLENASPEYNFPDLDENTKATTFYTTGTTGDPKGVHFTHRQLVLHTLSCSIAVGSYETIGRFRSNDVYMPITPMFHVHAWGIPYIATLLGVKQVYPGKYEPEMLLKLIVKENVTFSHCVPTILQMLTASPAVKQFDLSKWKVVIGGAKLSKGLAKAAKDMGFTVYTGYGMSETCPIISLSVPKYNMTDLDEDQYLDVIVKTGLPVPLVEFEVVDPDGTPLPHDGVTAGEVIFRAPWLTNSYFKAPDKTQELWKNGWLHSGDVGHINKEGYLQITDRVKDVIKSGGEWVSSLDLENLMSQHEAVAESAAIGIPDEKWGERPMMIVVVKPEYEGKVTPEDFKKYMKAASEQGKLPKYGVPDRYEFAFEIPKTSVGKLDKKVMRKMYQ</sequence>
<dbReference type="AlphaFoldDB" id="A0A975BBJ9"/>
<evidence type="ECO:0000256" key="4">
    <source>
        <dbReference type="ARBA" id="ARBA00023098"/>
    </source>
</evidence>
<evidence type="ECO:0000256" key="2">
    <source>
        <dbReference type="ARBA" id="ARBA00022598"/>
    </source>
</evidence>
<dbReference type="InterPro" id="IPR045851">
    <property type="entry name" value="AMP-bd_C_sf"/>
</dbReference>
<keyword evidence="2 7" id="KW-0436">Ligase</keyword>
<dbReference type="InterPro" id="IPR000873">
    <property type="entry name" value="AMP-dep_synth/lig_dom"/>
</dbReference>
<dbReference type="CDD" id="cd12119">
    <property type="entry name" value="ttLC_FACS_AlkK_like"/>
    <property type="match status" value="1"/>
</dbReference>
<dbReference type="Proteomes" id="UP000663720">
    <property type="component" value="Chromosome"/>
</dbReference>
<comment type="similarity">
    <text evidence="1">Belongs to the ATP-dependent AMP-binding enzyme family.</text>
</comment>
<accession>A0A975BBJ9</accession>
<protein>
    <submittedName>
        <fullName evidence="7">Long-chain fatty acid-CoA ligase</fullName>
    </submittedName>
</protein>
<dbReference type="NCBIfam" id="NF004837">
    <property type="entry name" value="PRK06187.1"/>
    <property type="match status" value="1"/>
</dbReference>
<evidence type="ECO:0000259" key="5">
    <source>
        <dbReference type="Pfam" id="PF00501"/>
    </source>
</evidence>
<evidence type="ECO:0000313" key="8">
    <source>
        <dbReference type="Proteomes" id="UP000663720"/>
    </source>
</evidence>